<dbReference type="Proteomes" id="UP001500392">
    <property type="component" value="Unassembled WGS sequence"/>
</dbReference>
<comment type="caution">
    <text evidence="1">The sequence shown here is derived from an EMBL/GenBank/DDBJ whole genome shotgun (WGS) entry which is preliminary data.</text>
</comment>
<gene>
    <name evidence="1" type="ORF">GCM10022414_07460</name>
</gene>
<protein>
    <submittedName>
        <fullName evidence="1">Uncharacterized protein</fullName>
    </submittedName>
</protein>
<evidence type="ECO:0000313" key="1">
    <source>
        <dbReference type="EMBL" id="GAA4087209.1"/>
    </source>
</evidence>
<proteinExistence type="predicted"/>
<reference evidence="2" key="1">
    <citation type="journal article" date="2019" name="Int. J. Syst. Evol. Microbiol.">
        <title>The Global Catalogue of Microorganisms (GCM) 10K type strain sequencing project: providing services to taxonomists for standard genome sequencing and annotation.</title>
        <authorList>
            <consortium name="The Broad Institute Genomics Platform"/>
            <consortium name="The Broad Institute Genome Sequencing Center for Infectious Disease"/>
            <person name="Wu L."/>
            <person name="Ma J."/>
        </authorList>
    </citation>
    <scope>NUCLEOTIDE SEQUENCE [LARGE SCALE GENOMIC DNA]</scope>
    <source>
        <strain evidence="2">JCM 17304</strain>
    </source>
</reference>
<dbReference type="RefSeq" id="WP_344932487.1">
    <property type="nucleotide sequence ID" value="NZ_BAABDM010000001.1"/>
</dbReference>
<sequence length="157" mass="17480">MQTVMNPVNRDAKQATTSPLSDKLAIYIGEIQRLQTQVHYWRGRLAKAEEFTNHRRGDEDADVYYWQGNGHDNVKDMANGLAIVISASELRTALAAAGRIPDALQHKLTSMSQAVHFYAAQAKYSGSWTVGDNTHVMEDRGRIARNALEFSAKGMQS</sequence>
<accession>A0ABP7WEH3</accession>
<organism evidence="1 2">
    <name type="scientific">Zhongshania borealis</name>
    <dbReference type="NCBI Taxonomy" id="889488"/>
    <lineage>
        <taxon>Bacteria</taxon>
        <taxon>Pseudomonadati</taxon>
        <taxon>Pseudomonadota</taxon>
        <taxon>Gammaproteobacteria</taxon>
        <taxon>Cellvibrionales</taxon>
        <taxon>Spongiibacteraceae</taxon>
        <taxon>Zhongshania</taxon>
    </lineage>
</organism>
<dbReference type="EMBL" id="BAABDM010000001">
    <property type="protein sequence ID" value="GAA4087209.1"/>
    <property type="molecule type" value="Genomic_DNA"/>
</dbReference>
<name>A0ABP7WEH3_9GAMM</name>
<evidence type="ECO:0000313" key="2">
    <source>
        <dbReference type="Proteomes" id="UP001500392"/>
    </source>
</evidence>
<keyword evidence="2" id="KW-1185">Reference proteome</keyword>